<accession>A0ABS0QL39</accession>
<dbReference type="Proteomes" id="UP000641910">
    <property type="component" value="Unassembled WGS sequence"/>
</dbReference>
<proteinExistence type="predicted"/>
<dbReference type="RefSeq" id="WP_147437072.1">
    <property type="nucleotide sequence ID" value="NZ_JACEIS010000017.1"/>
</dbReference>
<protein>
    <submittedName>
        <fullName evidence="1">Uncharacterized protein</fullName>
    </submittedName>
</protein>
<sequence>MNIQRSWIVFILLFVFLVAGCTGTGGMGDIDQAEEKKIKEKAIQYIKDTYNKEFEVSEVNKGHAAGLIRVRGFVKDGKDTEATVFWKKEEEMDDTYLTELWTKELTPRIKDMLNKHMSVRSVDHVSYNDGTAKDTRYTGNIPSIFDVLKNGGNEKYILEVTGEIYENGGQTPENIKSFLKELRDMNFHEIGFEFHVYDDRLNADLAKDENKYLLYRYNIHIPNIQKVNIENLDLDQYKTVIQH</sequence>
<evidence type="ECO:0000313" key="1">
    <source>
        <dbReference type="EMBL" id="MBH8589797.1"/>
    </source>
</evidence>
<comment type="caution">
    <text evidence="1">The sequence shown here is derived from an EMBL/GenBank/DDBJ whole genome shotgun (WGS) entry which is preliminary data.</text>
</comment>
<dbReference type="PROSITE" id="PS51257">
    <property type="entry name" value="PROKAR_LIPOPROTEIN"/>
    <property type="match status" value="1"/>
</dbReference>
<keyword evidence="2" id="KW-1185">Reference proteome</keyword>
<reference evidence="1 2" key="1">
    <citation type="submission" date="2020-12" db="EMBL/GenBank/DDBJ databases">
        <title>WGS of Thermoactinomyces spp.</title>
        <authorList>
            <person name="Cheng K."/>
        </authorList>
    </citation>
    <scope>NUCLEOTIDE SEQUENCE [LARGE SCALE GENOMIC DNA]</scope>
    <source>
        <strain evidence="2">CICC 10650\ACCC 41061</strain>
    </source>
</reference>
<evidence type="ECO:0000313" key="2">
    <source>
        <dbReference type="Proteomes" id="UP000641910"/>
    </source>
</evidence>
<dbReference type="EMBL" id="JAECVU010000014">
    <property type="protein sequence ID" value="MBH8589797.1"/>
    <property type="molecule type" value="Genomic_DNA"/>
</dbReference>
<gene>
    <name evidence="1" type="ORF">I8U22_13425</name>
</gene>
<organism evidence="1 2">
    <name type="scientific">Thermoactinomyces vulgaris</name>
    <dbReference type="NCBI Taxonomy" id="2026"/>
    <lineage>
        <taxon>Bacteria</taxon>
        <taxon>Bacillati</taxon>
        <taxon>Bacillota</taxon>
        <taxon>Bacilli</taxon>
        <taxon>Bacillales</taxon>
        <taxon>Thermoactinomycetaceae</taxon>
        <taxon>Thermoactinomyces</taxon>
    </lineage>
</organism>
<name>A0ABS0QL39_THEVU</name>